<dbReference type="EMBL" id="BATM01000002">
    <property type="protein sequence ID" value="GAD78519.1"/>
    <property type="molecule type" value="Genomic_DNA"/>
</dbReference>
<dbReference type="OrthoDB" id="9804785at2"/>
<dbReference type="PANTHER" id="PTHR30258">
    <property type="entry name" value="TYPE II SECRETION SYSTEM PROTEIN GSPE-RELATED"/>
    <property type="match status" value="1"/>
</dbReference>
<accession>U3CB10</accession>
<dbReference type="RefSeq" id="WP_021712243.1">
    <property type="nucleotide sequence ID" value="NZ_BATM01000002.1"/>
</dbReference>
<name>U3CB10_9VIBR</name>
<dbReference type="SUPFAM" id="SSF52540">
    <property type="entry name" value="P-loop containing nucleoside triphosphate hydrolases"/>
    <property type="match status" value="1"/>
</dbReference>
<reference evidence="5 6" key="1">
    <citation type="submission" date="2013-09" db="EMBL/GenBank/DDBJ databases">
        <title>Whole genome shotgun sequence of Vibrio ezurae NBRC 102218.</title>
        <authorList>
            <person name="Yoshida I."/>
            <person name="Hosoyama A."/>
            <person name="Numata M."/>
            <person name="Hashimoto M."/>
            <person name="Hosoyama Y."/>
            <person name="Tsuchikane K."/>
            <person name="Noguchi M."/>
            <person name="Hirakata S."/>
            <person name="Ichikawa N."/>
            <person name="Ohji S."/>
            <person name="Yamazoe A."/>
            <person name="Fujita N."/>
        </authorList>
    </citation>
    <scope>NUCLEOTIDE SEQUENCE [LARGE SCALE GENOMIC DNA]</scope>
    <source>
        <strain evidence="5 6">NBRC 102218</strain>
    </source>
</reference>
<evidence type="ECO:0000313" key="5">
    <source>
        <dbReference type="EMBL" id="GAD78519.1"/>
    </source>
</evidence>
<dbReference type="InterPro" id="IPR027417">
    <property type="entry name" value="P-loop_NTPase"/>
</dbReference>
<dbReference type="AlphaFoldDB" id="U3CB10"/>
<proteinExistence type="inferred from homology"/>
<dbReference type="Proteomes" id="UP000016562">
    <property type="component" value="Unassembled WGS sequence"/>
</dbReference>
<dbReference type="eggNOG" id="COG2804">
    <property type="taxonomic scope" value="Bacteria"/>
</dbReference>
<dbReference type="GO" id="GO:0005886">
    <property type="term" value="C:plasma membrane"/>
    <property type="evidence" value="ECO:0007669"/>
    <property type="project" value="TreeGrafter"/>
</dbReference>
<dbReference type="Gene3D" id="3.30.450.90">
    <property type="match status" value="1"/>
</dbReference>
<keyword evidence="6" id="KW-1185">Reference proteome</keyword>
<organism evidence="5 6">
    <name type="scientific">Vibrio ezurae NBRC 102218</name>
    <dbReference type="NCBI Taxonomy" id="1219080"/>
    <lineage>
        <taxon>Bacteria</taxon>
        <taxon>Pseudomonadati</taxon>
        <taxon>Pseudomonadota</taxon>
        <taxon>Gammaproteobacteria</taxon>
        <taxon>Vibrionales</taxon>
        <taxon>Vibrionaceae</taxon>
        <taxon>Vibrio</taxon>
    </lineage>
</organism>
<evidence type="ECO:0000256" key="3">
    <source>
        <dbReference type="ARBA" id="ARBA00022840"/>
    </source>
</evidence>
<evidence type="ECO:0000256" key="2">
    <source>
        <dbReference type="ARBA" id="ARBA00022741"/>
    </source>
</evidence>
<evidence type="ECO:0000313" key="6">
    <source>
        <dbReference type="Proteomes" id="UP000016562"/>
    </source>
</evidence>
<keyword evidence="2" id="KW-0547">Nucleotide-binding</keyword>
<dbReference type="GO" id="GO:0005524">
    <property type="term" value="F:ATP binding"/>
    <property type="evidence" value="ECO:0007669"/>
    <property type="project" value="UniProtKB-KW"/>
</dbReference>
<comment type="caution">
    <text evidence="5">The sequence shown here is derived from an EMBL/GenBank/DDBJ whole genome shotgun (WGS) entry which is preliminary data.</text>
</comment>
<protein>
    <submittedName>
        <fullName evidence="5">HofB protein</fullName>
    </submittedName>
</protein>
<gene>
    <name evidence="5" type="primary">hofB</name>
    <name evidence="5" type="ORF">VEZ01S_02_01000</name>
</gene>
<dbReference type="GO" id="GO:0016887">
    <property type="term" value="F:ATP hydrolysis activity"/>
    <property type="evidence" value="ECO:0007669"/>
    <property type="project" value="TreeGrafter"/>
</dbReference>
<comment type="similarity">
    <text evidence="1">Belongs to the GSP E family.</text>
</comment>
<keyword evidence="3" id="KW-0067">ATP-binding</keyword>
<dbReference type="Gene3D" id="3.40.50.300">
    <property type="entry name" value="P-loop containing nucleotide triphosphate hydrolases"/>
    <property type="match status" value="1"/>
</dbReference>
<evidence type="ECO:0000256" key="1">
    <source>
        <dbReference type="ARBA" id="ARBA00006611"/>
    </source>
</evidence>
<dbReference type="STRING" id="1219080.VEZ01S_02_01000"/>
<dbReference type="CDD" id="cd01129">
    <property type="entry name" value="PulE-GspE-like"/>
    <property type="match status" value="1"/>
</dbReference>
<evidence type="ECO:0000259" key="4">
    <source>
        <dbReference type="PROSITE" id="PS00662"/>
    </source>
</evidence>
<sequence length="514" mass="57822">MSHPLIHILSPTLLAESDAKVLLEREALSTEQLLHRVSQVSGHSQADISKFLANQYQLHYESQPTQQFELTKVMAIIIELKLEPITLTQPLIPIALSKHGLHLLSYDPCLKTVALELQFHHNLPTQLILTDLEQFQFLQQKIHSELKDHHNSNEHASLLFEIMQISQQRNASDIHIEPDKEQARIRMRCDGLLINVITLSNREVKALISQIKINADLDIAEQRLPQDGRMHYSLSKEQTIELRISTLSTLWGEKLVMRLANNTQALPTLNQLGMNQAQHALLEQELHQPQGLILVTGPTGSGKTITLYSCLNNIANDSINICTVEDPVEIHLAGFNQIQVNANIALTFAKCLRSLLRQDPDVIMLGEIRDQETAEMAIQAAQTGHLVLSTLHTNSAFSALERLYQLGIHPTDLQSSLRLVIAQRLLRKSCRYCTNLAQGSGCFQCNQGYKGRVGIFELLPINRSLLQKVTQPNMNTQQIKTHLVSQQDLKASAEQLIKQGLTTTQEQQRVLGHD</sequence>
<feature type="domain" description="Bacterial type II secretion system protein E" evidence="4">
    <location>
        <begin position="356"/>
        <end position="370"/>
    </location>
</feature>
<dbReference type="PANTHER" id="PTHR30258:SF1">
    <property type="entry name" value="PROTEIN TRANSPORT PROTEIN HOFB HOMOLOG"/>
    <property type="match status" value="1"/>
</dbReference>
<dbReference type="PROSITE" id="PS00662">
    <property type="entry name" value="T2SP_E"/>
    <property type="match status" value="1"/>
</dbReference>
<dbReference type="Pfam" id="PF00437">
    <property type="entry name" value="T2SSE"/>
    <property type="match status" value="1"/>
</dbReference>
<dbReference type="InterPro" id="IPR001482">
    <property type="entry name" value="T2SS/T4SS_dom"/>
</dbReference>